<dbReference type="InterPro" id="IPR038186">
    <property type="entry name" value="CHAD_dom_sf"/>
</dbReference>
<evidence type="ECO:0000259" key="2">
    <source>
        <dbReference type="PROSITE" id="PS51708"/>
    </source>
</evidence>
<protein>
    <recommendedName>
        <fullName evidence="2">CHAD domain-containing protein</fullName>
    </recommendedName>
</protein>
<organism evidence="3 4">
    <name type="scientific">Chitinophaga flava</name>
    <dbReference type="NCBI Taxonomy" id="2259036"/>
    <lineage>
        <taxon>Bacteria</taxon>
        <taxon>Pseudomonadati</taxon>
        <taxon>Bacteroidota</taxon>
        <taxon>Chitinophagia</taxon>
        <taxon>Chitinophagales</taxon>
        <taxon>Chitinophagaceae</taxon>
        <taxon>Chitinophaga</taxon>
    </lineage>
</organism>
<evidence type="ECO:0000313" key="3">
    <source>
        <dbReference type="EMBL" id="RBL94131.1"/>
    </source>
</evidence>
<keyword evidence="1" id="KW-1133">Transmembrane helix</keyword>
<sequence>MTGMLKASSNAAAANLRMVCIWIIFAKTMKRLSDNPAYLYLFFFPFYVIFSIMLKTLLHDYLESACSTVAASFEQLQHPTRRQKAIHQLRVGSKKIRALLALAQQIPGYHLKKGKYLTTLKILQQIGGISRDTQLQEQSLTRHEKTVSWRFSVAHLLLKTKLTTVDTTLESLSQQLSIKKLTTLPKAFKAAIADIEDETAIAVMTEHVAKQYRHIFLPDSKAPDTVWHDLRKNTKRLYYQLSIITQLPHHTHRHRQQLQHTKKTGNLLGQWHDASELLLFIKNTATKVKKEKTGLSDNVSKLIHELQRETTEKLADSAKRIHMLTNSAD</sequence>
<evidence type="ECO:0000256" key="1">
    <source>
        <dbReference type="SAM" id="Phobius"/>
    </source>
</evidence>
<reference evidence="3 4" key="1">
    <citation type="submission" date="2018-05" db="EMBL/GenBank/DDBJ databases">
        <title>Chitinophaga sp. K3CV102501T nov., isolated from isolated from a monsoon evergreen broad-leaved forest soil.</title>
        <authorList>
            <person name="Lv Y."/>
        </authorList>
    </citation>
    <scope>NUCLEOTIDE SEQUENCE [LARGE SCALE GENOMIC DNA]</scope>
    <source>
        <strain evidence="3 4">GDMCC 1.1325</strain>
    </source>
</reference>
<feature type="transmembrane region" description="Helical" evidence="1">
    <location>
        <begin position="37"/>
        <end position="58"/>
    </location>
</feature>
<keyword evidence="1" id="KW-0472">Membrane</keyword>
<dbReference type="Proteomes" id="UP000253410">
    <property type="component" value="Unassembled WGS sequence"/>
</dbReference>
<evidence type="ECO:0000313" key="4">
    <source>
        <dbReference type="Proteomes" id="UP000253410"/>
    </source>
</evidence>
<feature type="domain" description="CHAD" evidence="2">
    <location>
        <begin position="51"/>
        <end position="320"/>
    </location>
</feature>
<dbReference type="Pfam" id="PF05235">
    <property type="entry name" value="CHAD"/>
    <property type="match status" value="1"/>
</dbReference>
<dbReference type="PROSITE" id="PS51708">
    <property type="entry name" value="CHAD"/>
    <property type="match status" value="1"/>
</dbReference>
<keyword evidence="4" id="KW-1185">Reference proteome</keyword>
<comment type="caution">
    <text evidence="3">The sequence shown here is derived from an EMBL/GenBank/DDBJ whole genome shotgun (WGS) entry which is preliminary data.</text>
</comment>
<dbReference type="PANTHER" id="PTHR39339">
    <property type="entry name" value="SLR1444 PROTEIN"/>
    <property type="match status" value="1"/>
</dbReference>
<proteinExistence type="predicted"/>
<dbReference type="AlphaFoldDB" id="A0A365Y775"/>
<dbReference type="OrthoDB" id="1123203at2"/>
<gene>
    <name evidence="3" type="ORF">DF182_06415</name>
</gene>
<dbReference type="EMBL" id="QFFJ01000001">
    <property type="protein sequence ID" value="RBL94131.1"/>
    <property type="molecule type" value="Genomic_DNA"/>
</dbReference>
<name>A0A365Y775_9BACT</name>
<dbReference type="PANTHER" id="PTHR39339:SF1">
    <property type="entry name" value="CHAD DOMAIN-CONTAINING PROTEIN"/>
    <property type="match status" value="1"/>
</dbReference>
<keyword evidence="1" id="KW-0812">Transmembrane</keyword>
<dbReference type="SMART" id="SM00880">
    <property type="entry name" value="CHAD"/>
    <property type="match status" value="1"/>
</dbReference>
<dbReference type="InterPro" id="IPR007899">
    <property type="entry name" value="CHAD_dom"/>
</dbReference>
<accession>A0A365Y775</accession>
<dbReference type="Gene3D" id="1.40.20.10">
    <property type="entry name" value="CHAD domain"/>
    <property type="match status" value="1"/>
</dbReference>